<protein>
    <submittedName>
        <fullName evidence="1">Uncharacterized protein</fullName>
    </submittedName>
</protein>
<name>A0A0E9UET4_ANGAN</name>
<reference evidence="1" key="1">
    <citation type="submission" date="2014-11" db="EMBL/GenBank/DDBJ databases">
        <authorList>
            <person name="Amaro Gonzalez C."/>
        </authorList>
    </citation>
    <scope>NUCLEOTIDE SEQUENCE</scope>
</reference>
<organism evidence="1">
    <name type="scientific">Anguilla anguilla</name>
    <name type="common">European freshwater eel</name>
    <name type="synonym">Muraena anguilla</name>
    <dbReference type="NCBI Taxonomy" id="7936"/>
    <lineage>
        <taxon>Eukaryota</taxon>
        <taxon>Metazoa</taxon>
        <taxon>Chordata</taxon>
        <taxon>Craniata</taxon>
        <taxon>Vertebrata</taxon>
        <taxon>Euteleostomi</taxon>
        <taxon>Actinopterygii</taxon>
        <taxon>Neopterygii</taxon>
        <taxon>Teleostei</taxon>
        <taxon>Anguilliformes</taxon>
        <taxon>Anguillidae</taxon>
        <taxon>Anguilla</taxon>
    </lineage>
</organism>
<accession>A0A0E9UET4</accession>
<evidence type="ECO:0000313" key="1">
    <source>
        <dbReference type="EMBL" id="JAH63725.1"/>
    </source>
</evidence>
<dbReference type="EMBL" id="GBXM01044852">
    <property type="protein sequence ID" value="JAH63725.1"/>
    <property type="molecule type" value="Transcribed_RNA"/>
</dbReference>
<reference evidence="1" key="2">
    <citation type="journal article" date="2015" name="Fish Shellfish Immunol.">
        <title>Early steps in the European eel (Anguilla anguilla)-Vibrio vulnificus interaction in the gills: Role of the RtxA13 toxin.</title>
        <authorList>
            <person name="Callol A."/>
            <person name="Pajuelo D."/>
            <person name="Ebbesson L."/>
            <person name="Teles M."/>
            <person name="MacKenzie S."/>
            <person name="Amaro C."/>
        </authorList>
    </citation>
    <scope>NUCLEOTIDE SEQUENCE</scope>
</reference>
<dbReference type="AlphaFoldDB" id="A0A0E9UET4"/>
<proteinExistence type="predicted"/>
<sequence length="16" mass="1790">MVMNAISSLMKAYDCL</sequence>